<feature type="domain" description="Thioredoxin" evidence="5">
    <location>
        <begin position="334"/>
        <end position="488"/>
    </location>
</feature>
<dbReference type="PANTHER" id="PTHR42852">
    <property type="entry name" value="THIOL:DISULFIDE INTERCHANGE PROTEIN DSBE"/>
    <property type="match status" value="1"/>
</dbReference>
<dbReference type="CDD" id="cd02966">
    <property type="entry name" value="TlpA_like_family"/>
    <property type="match status" value="1"/>
</dbReference>
<organism evidence="6 7">
    <name type="scientific">Bacteroides sedimenti</name>
    <dbReference type="NCBI Taxonomy" id="2136147"/>
    <lineage>
        <taxon>Bacteria</taxon>
        <taxon>Pseudomonadati</taxon>
        <taxon>Bacteroidota</taxon>
        <taxon>Bacteroidia</taxon>
        <taxon>Bacteroidales</taxon>
        <taxon>Bacteroidaceae</taxon>
        <taxon>Bacteroides</taxon>
    </lineage>
</organism>
<protein>
    <recommendedName>
        <fullName evidence="5">Thioredoxin domain-containing protein</fullName>
    </recommendedName>
</protein>
<dbReference type="SUPFAM" id="SSF52833">
    <property type="entry name" value="Thioredoxin-like"/>
    <property type="match status" value="1"/>
</dbReference>
<evidence type="ECO:0000313" key="7">
    <source>
        <dbReference type="Proteomes" id="UP001496674"/>
    </source>
</evidence>
<proteinExistence type="predicted"/>
<dbReference type="InterPro" id="IPR050553">
    <property type="entry name" value="Thioredoxin_ResA/DsbE_sf"/>
</dbReference>
<dbReference type="InterPro" id="IPR012336">
    <property type="entry name" value="Thioredoxin-like_fold"/>
</dbReference>
<sequence>MAGNKLPNPVIKAGSAKLSCSISKQKPSKDGEKLIAEITVYNPITGECSYKTTLDKENRFSINVPLQSSKAIAILNISSETMYYCIFAIGLEQEKETQINISFDDKDKMKISAKGELDLSANEMTKMCEALNLFEMHHDSLVDFHKMTPKEFADYNLNNNLKKRMSIAMDSIVLSERIKNNLKNSFNLRFLKGRLFYYKECAEESFERANNGALADYKAVEPDKEYYSFLRKYNLNDPQYLYCYSYHDFMKAFLVIKAFNIPKIGNTPVEEWLKGVKNSVKNVVGFNSGMFYDMLAANAYDQQMSYGTEALTNKQLANIRNYFIANKKAIGDIILKKNEETAKTLESNKDLKVNKTPVVAKEKLMEAIIAKYKGKVVMVDFWATWCGPCMNAFKEMKPLKKELKGKDVVFVYITSASSPKESWEGQIKQIGGEHYYLTKDEMNYLRENLDFGGIPTYLIYDTNGTLKNKVTGFPGNNSILDMISSELP</sequence>
<name>A0ABM8IA18_9BACE</name>
<evidence type="ECO:0000256" key="2">
    <source>
        <dbReference type="ARBA" id="ARBA00022748"/>
    </source>
</evidence>
<comment type="subcellular location">
    <subcellularLocation>
        <location evidence="1">Cell envelope</location>
    </subcellularLocation>
</comment>
<evidence type="ECO:0000256" key="4">
    <source>
        <dbReference type="ARBA" id="ARBA00023284"/>
    </source>
</evidence>
<reference evidence="6 7" key="1">
    <citation type="submission" date="2023-04" db="EMBL/GenBank/DDBJ databases">
        <title>Draft genome sequence of acteroides sedimenti strain YN3PY1.</title>
        <authorList>
            <person name="Yoshida N."/>
        </authorList>
    </citation>
    <scope>NUCLEOTIDE SEQUENCE [LARGE SCALE GENOMIC DNA]</scope>
    <source>
        <strain evidence="6 7">YN3PY1</strain>
    </source>
</reference>
<evidence type="ECO:0000313" key="6">
    <source>
        <dbReference type="EMBL" id="BEG98883.1"/>
    </source>
</evidence>
<evidence type="ECO:0000256" key="1">
    <source>
        <dbReference type="ARBA" id="ARBA00004196"/>
    </source>
</evidence>
<dbReference type="PANTHER" id="PTHR42852:SF6">
    <property type="entry name" value="THIOL:DISULFIDE INTERCHANGE PROTEIN DSBE"/>
    <property type="match status" value="1"/>
</dbReference>
<dbReference type="PROSITE" id="PS51352">
    <property type="entry name" value="THIOREDOXIN_2"/>
    <property type="match status" value="1"/>
</dbReference>
<dbReference type="Gene3D" id="3.40.30.10">
    <property type="entry name" value="Glutaredoxin"/>
    <property type="match status" value="1"/>
</dbReference>
<keyword evidence="7" id="KW-1185">Reference proteome</keyword>
<dbReference type="EMBL" id="AP028055">
    <property type="protein sequence ID" value="BEG98883.1"/>
    <property type="molecule type" value="Genomic_DNA"/>
</dbReference>
<keyword evidence="4" id="KW-0676">Redox-active center</keyword>
<keyword evidence="3" id="KW-1015">Disulfide bond</keyword>
<accession>A0ABM8IA18</accession>
<keyword evidence="2" id="KW-0201">Cytochrome c-type biogenesis</keyword>
<dbReference type="InterPro" id="IPR036249">
    <property type="entry name" value="Thioredoxin-like_sf"/>
</dbReference>
<dbReference type="InterPro" id="IPR013766">
    <property type="entry name" value="Thioredoxin_domain"/>
</dbReference>
<dbReference type="Proteomes" id="UP001496674">
    <property type="component" value="Chromosome"/>
</dbReference>
<evidence type="ECO:0000259" key="5">
    <source>
        <dbReference type="PROSITE" id="PS51352"/>
    </source>
</evidence>
<evidence type="ECO:0000256" key="3">
    <source>
        <dbReference type="ARBA" id="ARBA00023157"/>
    </source>
</evidence>
<dbReference type="Pfam" id="PF13905">
    <property type="entry name" value="Thioredoxin_8"/>
    <property type="match status" value="1"/>
</dbReference>
<gene>
    <name evidence="6" type="ORF">BSYN_11480</name>
</gene>